<dbReference type="Pfam" id="PF21631">
    <property type="entry name" value="A9CJY8-like_N"/>
    <property type="match status" value="1"/>
</dbReference>
<dbReference type="Proteomes" id="UP000037425">
    <property type="component" value="Unassembled WGS sequence"/>
</dbReference>
<dbReference type="PANTHER" id="PTHR31131:SF6">
    <property type="entry name" value="CASTOR ACT DOMAIN-CONTAINING PROTEIN"/>
    <property type="match status" value="1"/>
</dbReference>
<reference evidence="4" key="1">
    <citation type="submission" date="2015-07" db="EMBL/GenBank/DDBJ databases">
        <title>Whole genome sequence of an Ensifer adhaerens strain isolated from a cave pool in the Wind Cave National Park.</title>
        <authorList>
            <person name="Eng W.W.H."/>
            <person name="Gan H.M."/>
            <person name="Barton H.A."/>
            <person name="Savka M.A."/>
        </authorList>
    </citation>
    <scope>NUCLEOTIDE SEQUENCE [LARGE SCALE GENOMIC DNA]</scope>
    <source>
        <strain evidence="4">SD006</strain>
    </source>
</reference>
<dbReference type="OrthoDB" id="5615858at2"/>
<feature type="domain" description="A9CJY8-like N-terminal" evidence="2">
    <location>
        <begin position="13"/>
        <end position="55"/>
    </location>
</feature>
<dbReference type="InterPro" id="IPR016540">
    <property type="entry name" value="UCP008459"/>
</dbReference>
<feature type="domain" description="CASTOR ACT" evidence="1">
    <location>
        <begin position="61"/>
        <end position="121"/>
    </location>
</feature>
<accession>A0A0L8BCF7</accession>
<dbReference type="PIRSF" id="PIRSF008459">
    <property type="entry name" value="UCP008459"/>
    <property type="match status" value="1"/>
</dbReference>
<dbReference type="SUPFAM" id="SSF55021">
    <property type="entry name" value="ACT-like"/>
    <property type="match status" value="2"/>
</dbReference>
<evidence type="ECO:0000313" key="4">
    <source>
        <dbReference type="Proteomes" id="UP000037425"/>
    </source>
</evidence>
<dbReference type="InterPro" id="IPR027795">
    <property type="entry name" value="CASTOR_ACT_dom"/>
</dbReference>
<dbReference type="PATRIC" id="fig|106592.7.peg.6910"/>
<evidence type="ECO:0000313" key="3">
    <source>
        <dbReference type="EMBL" id="KOF12391.1"/>
    </source>
</evidence>
<dbReference type="RefSeq" id="WP_053253329.1">
    <property type="nucleotide sequence ID" value="NZ_LGAP01000065.1"/>
</dbReference>
<dbReference type="InterPro" id="IPR051719">
    <property type="entry name" value="CASTOR_mTORC1"/>
</dbReference>
<dbReference type="InterPro" id="IPR049447">
    <property type="entry name" value="A9CJY8-like_N"/>
</dbReference>
<dbReference type="PANTHER" id="PTHR31131">
    <property type="entry name" value="CHROMOSOME 1, WHOLE GENOME SHOTGUN SEQUENCE"/>
    <property type="match status" value="1"/>
</dbReference>
<name>A0A0L8BCF7_ENSAD</name>
<evidence type="ECO:0000259" key="2">
    <source>
        <dbReference type="Pfam" id="PF21631"/>
    </source>
</evidence>
<evidence type="ECO:0000259" key="1">
    <source>
        <dbReference type="Pfam" id="PF13840"/>
    </source>
</evidence>
<dbReference type="InterPro" id="IPR045865">
    <property type="entry name" value="ACT-like_dom_sf"/>
</dbReference>
<dbReference type="Pfam" id="PF13840">
    <property type="entry name" value="ACT_7"/>
    <property type="match status" value="1"/>
</dbReference>
<gene>
    <name evidence="3" type="ORF">AC244_34620</name>
</gene>
<sequence length="128" mass="14080">MPHKLLIRLVDAEYAITRLNVGSQMPEWLPGPGFWTVSSSREEMTLVCRAARVPSSTQSSLGWRCFRIEQHFSFDVPGVLSSVLRPLSAAGVGVFANSTFSTDYIFVAGSDLDKAVQALKEHGHEITI</sequence>
<comment type="caution">
    <text evidence="3">The sequence shown here is derived from an EMBL/GenBank/DDBJ whole genome shotgun (WGS) entry which is preliminary data.</text>
</comment>
<dbReference type="AlphaFoldDB" id="A0A0L8BCF7"/>
<dbReference type="Gene3D" id="3.30.2130.10">
    <property type="entry name" value="VC0802-like"/>
    <property type="match status" value="1"/>
</dbReference>
<organism evidence="3 4">
    <name type="scientific">Ensifer adhaerens</name>
    <name type="common">Sinorhizobium morelense</name>
    <dbReference type="NCBI Taxonomy" id="106592"/>
    <lineage>
        <taxon>Bacteria</taxon>
        <taxon>Pseudomonadati</taxon>
        <taxon>Pseudomonadota</taxon>
        <taxon>Alphaproteobacteria</taxon>
        <taxon>Hyphomicrobiales</taxon>
        <taxon>Rhizobiaceae</taxon>
        <taxon>Sinorhizobium/Ensifer group</taxon>
        <taxon>Ensifer</taxon>
    </lineage>
</organism>
<proteinExistence type="predicted"/>
<dbReference type="EMBL" id="LGAP01000065">
    <property type="protein sequence ID" value="KOF12391.1"/>
    <property type="molecule type" value="Genomic_DNA"/>
</dbReference>
<protein>
    <submittedName>
        <fullName evidence="3">Amino acid-binding protein</fullName>
    </submittedName>
</protein>